<keyword evidence="3" id="KW-0804">Transcription</keyword>
<gene>
    <name evidence="5" type="ORF">IX84_19065</name>
</gene>
<dbReference type="Gene3D" id="1.10.10.60">
    <property type="entry name" value="Homeodomain-like"/>
    <property type="match status" value="2"/>
</dbReference>
<keyword evidence="1" id="KW-0805">Transcription regulation</keyword>
<keyword evidence="2" id="KW-0238">DNA-binding</keyword>
<dbReference type="PANTHER" id="PTHR43280">
    <property type="entry name" value="ARAC-FAMILY TRANSCRIPTIONAL REGULATOR"/>
    <property type="match status" value="1"/>
</dbReference>
<dbReference type="RefSeq" id="WP_044223989.1">
    <property type="nucleotide sequence ID" value="NZ_JBKAGJ010000049.1"/>
</dbReference>
<accession>A0A098S3T0</accession>
<dbReference type="STRING" id="1524460.IX84_19065"/>
<organism evidence="5 6">
    <name type="scientific">Phaeodactylibacter xiamenensis</name>
    <dbReference type="NCBI Taxonomy" id="1524460"/>
    <lineage>
        <taxon>Bacteria</taxon>
        <taxon>Pseudomonadati</taxon>
        <taxon>Bacteroidota</taxon>
        <taxon>Saprospiria</taxon>
        <taxon>Saprospirales</taxon>
        <taxon>Haliscomenobacteraceae</taxon>
        <taxon>Phaeodactylibacter</taxon>
    </lineage>
</organism>
<keyword evidence="6" id="KW-1185">Reference proteome</keyword>
<reference evidence="5 6" key="1">
    <citation type="journal article" date="2014" name="Int. J. Syst. Evol. Microbiol.">
        <title>Phaeodactylibacter xiamenensis gen. nov., sp. nov., a member of the family Saprospiraceae isolated from the marine alga Phaeodactylum tricornutum.</title>
        <authorList>
            <person name="Chen Z.Jr."/>
            <person name="Lei X."/>
            <person name="Lai Q."/>
            <person name="Li Y."/>
            <person name="Zhang B."/>
            <person name="Zhang J."/>
            <person name="Zhang H."/>
            <person name="Yang L."/>
            <person name="Zheng W."/>
            <person name="Tian Y."/>
            <person name="Yu Z."/>
            <person name="Xu H.Jr."/>
            <person name="Zheng T."/>
        </authorList>
    </citation>
    <scope>NUCLEOTIDE SEQUENCE [LARGE SCALE GENOMIC DNA]</scope>
    <source>
        <strain evidence="5 6">KD52</strain>
    </source>
</reference>
<evidence type="ECO:0000313" key="6">
    <source>
        <dbReference type="Proteomes" id="UP000029736"/>
    </source>
</evidence>
<name>A0A098S3T0_9BACT</name>
<dbReference type="GO" id="GO:0043565">
    <property type="term" value="F:sequence-specific DNA binding"/>
    <property type="evidence" value="ECO:0007669"/>
    <property type="project" value="InterPro"/>
</dbReference>
<sequence>MSDSILKIESISQLHELLGCGKPEHPLITVLDPQQLQVPAQMHNVRVVSNFYAVWLKTTDCGIEYGRNHYDFEEGALVFTAPQQVVSVSGEVAEDEAGWMLFFHPDLIRSTGLGEKIDQYTFFSYEIHEALHLSDAEKATITQCIYNIKDEYEQRIDDHSQSVIVSNIELLLNYCRRYYARQFNTRTTANKDLLTRFERVLKDYFDSGQLIKKGIPTVQNLAGEVHLSADYLSDLLKKETGRSAKDHINDFVVEKAKYLLLNSQDTISGIAYELGFNYPHYFSRLFKAKTGQTPQEFRSLN</sequence>
<dbReference type="InterPro" id="IPR009057">
    <property type="entry name" value="Homeodomain-like_sf"/>
</dbReference>
<evidence type="ECO:0000256" key="3">
    <source>
        <dbReference type="ARBA" id="ARBA00023163"/>
    </source>
</evidence>
<dbReference type="GO" id="GO:0003700">
    <property type="term" value="F:DNA-binding transcription factor activity"/>
    <property type="evidence" value="ECO:0007669"/>
    <property type="project" value="InterPro"/>
</dbReference>
<evidence type="ECO:0000256" key="1">
    <source>
        <dbReference type="ARBA" id="ARBA00023015"/>
    </source>
</evidence>
<evidence type="ECO:0000313" key="5">
    <source>
        <dbReference type="EMBL" id="KGE86785.1"/>
    </source>
</evidence>
<evidence type="ECO:0000256" key="2">
    <source>
        <dbReference type="ARBA" id="ARBA00023125"/>
    </source>
</evidence>
<comment type="caution">
    <text evidence="5">The sequence shown here is derived from an EMBL/GenBank/DDBJ whole genome shotgun (WGS) entry which is preliminary data.</text>
</comment>
<proteinExistence type="predicted"/>
<dbReference type="SUPFAM" id="SSF46689">
    <property type="entry name" value="Homeodomain-like"/>
    <property type="match status" value="1"/>
</dbReference>
<evidence type="ECO:0000259" key="4">
    <source>
        <dbReference type="PROSITE" id="PS01124"/>
    </source>
</evidence>
<dbReference type="SMART" id="SM00342">
    <property type="entry name" value="HTH_ARAC"/>
    <property type="match status" value="1"/>
</dbReference>
<dbReference type="InterPro" id="IPR020449">
    <property type="entry name" value="Tscrpt_reg_AraC-type_HTH"/>
</dbReference>
<dbReference type="PRINTS" id="PR00032">
    <property type="entry name" value="HTHARAC"/>
</dbReference>
<dbReference type="Pfam" id="PF12833">
    <property type="entry name" value="HTH_18"/>
    <property type="match status" value="1"/>
</dbReference>
<dbReference type="OrthoDB" id="9816214at2"/>
<dbReference type="InterPro" id="IPR018060">
    <property type="entry name" value="HTH_AraC"/>
</dbReference>
<dbReference type="PANTHER" id="PTHR43280:SF32">
    <property type="entry name" value="TRANSCRIPTIONAL REGULATORY PROTEIN"/>
    <property type="match status" value="1"/>
</dbReference>
<dbReference type="Proteomes" id="UP000029736">
    <property type="component" value="Unassembled WGS sequence"/>
</dbReference>
<dbReference type="PROSITE" id="PS01124">
    <property type="entry name" value="HTH_ARAC_FAMILY_2"/>
    <property type="match status" value="1"/>
</dbReference>
<dbReference type="EMBL" id="JPOS01000054">
    <property type="protein sequence ID" value="KGE86785.1"/>
    <property type="molecule type" value="Genomic_DNA"/>
</dbReference>
<feature type="domain" description="HTH araC/xylS-type" evidence="4">
    <location>
        <begin position="195"/>
        <end position="300"/>
    </location>
</feature>
<protein>
    <submittedName>
        <fullName evidence="5">Transcriptional regulator</fullName>
    </submittedName>
</protein>
<dbReference type="AlphaFoldDB" id="A0A098S3T0"/>